<evidence type="ECO:0000256" key="6">
    <source>
        <dbReference type="ARBA" id="ARBA00022840"/>
    </source>
</evidence>
<dbReference type="Gene3D" id="3.90.640.10">
    <property type="entry name" value="Actin, Chain A, domain 4"/>
    <property type="match status" value="1"/>
</dbReference>
<evidence type="ECO:0000313" key="9">
    <source>
        <dbReference type="EMBL" id="VDM55370.1"/>
    </source>
</evidence>
<gene>
    <name evidence="9" type="ORF">ACOC_LOCUS3785</name>
</gene>
<dbReference type="Proteomes" id="UP000267027">
    <property type="component" value="Unassembled WGS sequence"/>
</dbReference>
<proteinExistence type="inferred from homology"/>
<dbReference type="InterPro" id="IPR004000">
    <property type="entry name" value="Actin"/>
</dbReference>
<dbReference type="Gene3D" id="3.30.420.40">
    <property type="match status" value="1"/>
</dbReference>
<protein>
    <submittedName>
        <fullName evidence="11">DNA-directed RNA polymerase</fullName>
    </submittedName>
</protein>
<dbReference type="WBParaSite" id="ACOC_0000378401-mRNA-1">
    <property type="protein sequence ID" value="ACOC_0000378401-mRNA-1"/>
    <property type="gene ID" value="ACOC_0000378401"/>
</dbReference>
<evidence type="ECO:0000313" key="11">
    <source>
        <dbReference type="WBParaSite" id="ACOC_0000378401-mRNA-1"/>
    </source>
</evidence>
<dbReference type="AlphaFoldDB" id="A0A0R3PHF7"/>
<dbReference type="Pfam" id="PF00022">
    <property type="entry name" value="Actin"/>
    <property type="match status" value="1"/>
</dbReference>
<keyword evidence="3" id="KW-0963">Cytoplasm</keyword>
<reference evidence="9 10" key="2">
    <citation type="submission" date="2018-11" db="EMBL/GenBank/DDBJ databases">
        <authorList>
            <consortium name="Pathogen Informatics"/>
        </authorList>
    </citation>
    <scope>NUCLEOTIDE SEQUENCE [LARGE SCALE GENOMIC DNA]</scope>
    <source>
        <strain evidence="9 10">Costa Rica</strain>
    </source>
</reference>
<comment type="catalytic activity">
    <reaction evidence="8">
        <text>ATP + H2O = ADP + phosphate + H(+)</text>
        <dbReference type="Rhea" id="RHEA:13065"/>
        <dbReference type="ChEBI" id="CHEBI:15377"/>
        <dbReference type="ChEBI" id="CHEBI:15378"/>
        <dbReference type="ChEBI" id="CHEBI:30616"/>
        <dbReference type="ChEBI" id="CHEBI:43474"/>
        <dbReference type="ChEBI" id="CHEBI:456216"/>
    </reaction>
</comment>
<accession>A0A0R3PHF7</accession>
<dbReference type="GO" id="GO:0005856">
    <property type="term" value="C:cytoskeleton"/>
    <property type="evidence" value="ECO:0007669"/>
    <property type="project" value="UniProtKB-SubCell"/>
</dbReference>
<evidence type="ECO:0000256" key="2">
    <source>
        <dbReference type="ARBA" id="ARBA00006752"/>
    </source>
</evidence>
<dbReference type="PANTHER" id="PTHR11937">
    <property type="entry name" value="ACTIN"/>
    <property type="match status" value="1"/>
</dbReference>
<keyword evidence="4" id="KW-0547">Nucleotide-binding</keyword>
<name>A0A0R3PHF7_ANGCS</name>
<evidence type="ECO:0000256" key="7">
    <source>
        <dbReference type="ARBA" id="ARBA00023212"/>
    </source>
</evidence>
<keyword evidence="5" id="KW-0378">Hydrolase</keyword>
<evidence type="ECO:0000256" key="1">
    <source>
        <dbReference type="ARBA" id="ARBA00004245"/>
    </source>
</evidence>
<dbReference type="FunFam" id="3.90.640.10:FF:000047">
    <property type="entry name" value="Actin, alpha skeletal muscle"/>
    <property type="match status" value="1"/>
</dbReference>
<keyword evidence="6" id="KW-0067">ATP-binding</keyword>
<dbReference type="OrthoDB" id="5132116at2759"/>
<sequence length="178" mass="20447">MKKIWHYAFYNEPRVVPEEHRKYAIFRFELGGSELTDYIMRILTERGYSPTTTAGRGIVRDLKKKLCYTPLHFEEEMARAGSTFSVDKTFALPDGELISIRDERFRCPEAFFQPSLLGLESTENYEMAFNSIVKYNVGIRKDLCANMISAGLAEHLHKEMTTPIPRLDVDGNQDPCPS</sequence>
<comment type="subcellular location">
    <subcellularLocation>
        <location evidence="1">Cytoplasm</location>
        <location evidence="1">Cytoskeleton</location>
    </subcellularLocation>
</comment>
<dbReference type="STRING" id="334426.A0A0R3PHF7"/>
<dbReference type="OMA" id="CANMISA"/>
<dbReference type="InterPro" id="IPR043129">
    <property type="entry name" value="ATPase_NBD"/>
</dbReference>
<dbReference type="EMBL" id="UYYA01001414">
    <property type="protein sequence ID" value="VDM55370.1"/>
    <property type="molecule type" value="Genomic_DNA"/>
</dbReference>
<evidence type="ECO:0000256" key="3">
    <source>
        <dbReference type="ARBA" id="ARBA00022490"/>
    </source>
</evidence>
<evidence type="ECO:0000256" key="5">
    <source>
        <dbReference type="ARBA" id="ARBA00022801"/>
    </source>
</evidence>
<evidence type="ECO:0000256" key="8">
    <source>
        <dbReference type="ARBA" id="ARBA00049360"/>
    </source>
</evidence>
<dbReference type="GO" id="GO:0005524">
    <property type="term" value="F:ATP binding"/>
    <property type="evidence" value="ECO:0007669"/>
    <property type="project" value="UniProtKB-KW"/>
</dbReference>
<comment type="similarity">
    <text evidence="2">Belongs to the actin family.</text>
</comment>
<evidence type="ECO:0000313" key="10">
    <source>
        <dbReference type="Proteomes" id="UP000267027"/>
    </source>
</evidence>
<keyword evidence="10" id="KW-1185">Reference proteome</keyword>
<keyword evidence="7" id="KW-0206">Cytoskeleton</keyword>
<reference evidence="11" key="1">
    <citation type="submission" date="2017-02" db="UniProtKB">
        <authorList>
            <consortium name="WormBaseParasite"/>
        </authorList>
    </citation>
    <scope>IDENTIFICATION</scope>
</reference>
<organism evidence="11">
    <name type="scientific">Angiostrongylus costaricensis</name>
    <name type="common">Nematode worm</name>
    <dbReference type="NCBI Taxonomy" id="334426"/>
    <lineage>
        <taxon>Eukaryota</taxon>
        <taxon>Metazoa</taxon>
        <taxon>Ecdysozoa</taxon>
        <taxon>Nematoda</taxon>
        <taxon>Chromadorea</taxon>
        <taxon>Rhabditida</taxon>
        <taxon>Rhabditina</taxon>
        <taxon>Rhabditomorpha</taxon>
        <taxon>Strongyloidea</taxon>
        <taxon>Metastrongylidae</taxon>
        <taxon>Angiostrongylus</taxon>
    </lineage>
</organism>
<dbReference type="SUPFAM" id="SSF53067">
    <property type="entry name" value="Actin-like ATPase domain"/>
    <property type="match status" value="1"/>
</dbReference>
<dbReference type="GO" id="GO:0016787">
    <property type="term" value="F:hydrolase activity"/>
    <property type="evidence" value="ECO:0007669"/>
    <property type="project" value="UniProtKB-KW"/>
</dbReference>
<evidence type="ECO:0000256" key="4">
    <source>
        <dbReference type="ARBA" id="ARBA00022741"/>
    </source>
</evidence>